<evidence type="ECO:0000256" key="1">
    <source>
        <dbReference type="ARBA" id="ARBA00000900"/>
    </source>
</evidence>
<dbReference type="InterPro" id="IPR013083">
    <property type="entry name" value="Znf_RING/FYVE/PHD"/>
</dbReference>
<dbReference type="EC" id="2.3.2.27" evidence="4"/>
<feature type="domain" description="RING-type" evidence="14">
    <location>
        <begin position="564"/>
        <end position="605"/>
    </location>
</feature>
<organism evidence="15 16">
    <name type="scientific">Parambassis ranga</name>
    <name type="common">Indian glassy fish</name>
    <dbReference type="NCBI Taxonomy" id="210632"/>
    <lineage>
        <taxon>Eukaryota</taxon>
        <taxon>Metazoa</taxon>
        <taxon>Chordata</taxon>
        <taxon>Craniata</taxon>
        <taxon>Vertebrata</taxon>
        <taxon>Euteleostomi</taxon>
        <taxon>Actinopterygii</taxon>
        <taxon>Neopterygii</taxon>
        <taxon>Teleostei</taxon>
        <taxon>Neoteleostei</taxon>
        <taxon>Acanthomorphata</taxon>
        <taxon>Ovalentaria</taxon>
        <taxon>Ambassidae</taxon>
        <taxon>Parambassis</taxon>
    </lineage>
</organism>
<evidence type="ECO:0000256" key="4">
    <source>
        <dbReference type="ARBA" id="ARBA00012483"/>
    </source>
</evidence>
<dbReference type="GO" id="GO:0016567">
    <property type="term" value="P:protein ubiquitination"/>
    <property type="evidence" value="ECO:0007669"/>
    <property type="project" value="TreeGrafter"/>
</dbReference>
<dbReference type="CDD" id="cd16674">
    <property type="entry name" value="RING-H2_RNF12"/>
    <property type="match status" value="1"/>
</dbReference>
<dbReference type="InterPro" id="IPR001841">
    <property type="entry name" value="Znf_RING"/>
</dbReference>
<keyword evidence="6" id="KW-0479">Metal-binding</keyword>
<dbReference type="SUPFAM" id="SSF57850">
    <property type="entry name" value="RING/U-box"/>
    <property type="match status" value="1"/>
</dbReference>
<dbReference type="SMART" id="SM00184">
    <property type="entry name" value="RING"/>
    <property type="match status" value="1"/>
</dbReference>
<comment type="similarity">
    <text evidence="11">Belongs to the RNF12 family.</text>
</comment>
<name>A0A6P7J746_9TELE</name>
<evidence type="ECO:0000256" key="5">
    <source>
        <dbReference type="ARBA" id="ARBA00022679"/>
    </source>
</evidence>
<evidence type="ECO:0000256" key="2">
    <source>
        <dbReference type="ARBA" id="ARBA00004123"/>
    </source>
</evidence>
<dbReference type="PANTHER" id="PTHR45931:SF4">
    <property type="entry name" value="E3 UBIQUITIN-PROTEIN LIGASE RLIM"/>
    <property type="match status" value="1"/>
</dbReference>
<protein>
    <recommendedName>
        <fullName evidence="4">RING-type E3 ubiquitin transferase</fullName>
        <ecNumber evidence="4">2.3.2.27</ecNumber>
    </recommendedName>
</protein>
<dbReference type="GO" id="GO:0005634">
    <property type="term" value="C:nucleus"/>
    <property type="evidence" value="ECO:0007669"/>
    <property type="project" value="UniProtKB-SubCell"/>
</dbReference>
<evidence type="ECO:0000256" key="6">
    <source>
        <dbReference type="ARBA" id="ARBA00022723"/>
    </source>
</evidence>
<dbReference type="Gene3D" id="3.30.40.10">
    <property type="entry name" value="Zinc/RING finger domain, C3HC4 (zinc finger)"/>
    <property type="match status" value="1"/>
</dbReference>
<evidence type="ECO:0000256" key="3">
    <source>
        <dbReference type="ARBA" id="ARBA00004906"/>
    </source>
</evidence>
<evidence type="ECO:0000313" key="16">
    <source>
        <dbReference type="RefSeq" id="XP_028272395.1"/>
    </source>
</evidence>
<evidence type="ECO:0000313" key="15">
    <source>
        <dbReference type="Proteomes" id="UP000515145"/>
    </source>
</evidence>
<feature type="region of interest" description="Disordered" evidence="13">
    <location>
        <begin position="1"/>
        <end position="23"/>
    </location>
</feature>
<evidence type="ECO:0000313" key="17">
    <source>
        <dbReference type="RefSeq" id="XP_028272396.1"/>
    </source>
</evidence>
<evidence type="ECO:0000259" key="14">
    <source>
        <dbReference type="PROSITE" id="PS50089"/>
    </source>
</evidence>
<comment type="subcellular location">
    <subcellularLocation>
        <location evidence="2">Nucleus</location>
    </subcellularLocation>
</comment>
<dbReference type="OrthoDB" id="8062037at2759"/>
<feature type="compositionally biased region" description="Basic and acidic residues" evidence="13">
    <location>
        <begin position="347"/>
        <end position="357"/>
    </location>
</feature>
<evidence type="ECO:0000256" key="10">
    <source>
        <dbReference type="ARBA" id="ARBA00023242"/>
    </source>
</evidence>
<dbReference type="GO" id="GO:0006511">
    <property type="term" value="P:ubiquitin-dependent protein catabolic process"/>
    <property type="evidence" value="ECO:0007669"/>
    <property type="project" value="TreeGrafter"/>
</dbReference>
<dbReference type="InterPro" id="IPR058896">
    <property type="entry name" value="RNF6/12_N"/>
</dbReference>
<dbReference type="CTD" id="51132"/>
<comment type="pathway">
    <text evidence="3">Protein modification; protein ubiquitination.</text>
</comment>
<proteinExistence type="inferred from homology"/>
<feature type="region of interest" description="Disordered" evidence="13">
    <location>
        <begin position="72"/>
        <end position="143"/>
    </location>
</feature>
<evidence type="ECO:0000256" key="8">
    <source>
        <dbReference type="ARBA" id="ARBA00022786"/>
    </source>
</evidence>
<keyword evidence="5" id="KW-0808">Transferase</keyword>
<keyword evidence="10" id="KW-0539">Nucleus</keyword>
<dbReference type="RefSeq" id="XP_028272396.1">
    <property type="nucleotide sequence ID" value="XM_028416595.1"/>
</dbReference>
<evidence type="ECO:0000256" key="11">
    <source>
        <dbReference type="ARBA" id="ARBA00038418"/>
    </source>
</evidence>
<dbReference type="FunFam" id="3.30.40.10:FF:000054">
    <property type="entry name" value="E3 ubiquitin-protein ligase RLIM isoform X1"/>
    <property type="match status" value="1"/>
</dbReference>
<feature type="compositionally biased region" description="Low complexity" evidence="13">
    <location>
        <begin position="111"/>
        <end position="127"/>
    </location>
</feature>
<keyword evidence="15" id="KW-1185">Reference proteome</keyword>
<dbReference type="Proteomes" id="UP000515145">
    <property type="component" value="Chromosome 10"/>
</dbReference>
<feature type="region of interest" description="Disordered" evidence="13">
    <location>
        <begin position="441"/>
        <end position="516"/>
    </location>
</feature>
<dbReference type="GO" id="GO:0061630">
    <property type="term" value="F:ubiquitin protein ligase activity"/>
    <property type="evidence" value="ECO:0007669"/>
    <property type="project" value="UniProtKB-EC"/>
</dbReference>
<evidence type="ECO:0000256" key="12">
    <source>
        <dbReference type="PROSITE-ProRule" id="PRU00175"/>
    </source>
</evidence>
<dbReference type="AlphaFoldDB" id="A0A6P7J746"/>
<dbReference type="PANTHER" id="PTHR45931">
    <property type="entry name" value="SI:CH211-59O9.10"/>
    <property type="match status" value="1"/>
</dbReference>
<dbReference type="Pfam" id="PF13639">
    <property type="entry name" value="zf-RING_2"/>
    <property type="match status" value="1"/>
</dbReference>
<feature type="compositionally biased region" description="Polar residues" evidence="13">
    <location>
        <begin position="448"/>
        <end position="470"/>
    </location>
</feature>
<dbReference type="RefSeq" id="XP_028272395.1">
    <property type="nucleotide sequence ID" value="XM_028416594.1"/>
</dbReference>
<dbReference type="PROSITE" id="PS50089">
    <property type="entry name" value="ZF_RING_2"/>
    <property type="match status" value="1"/>
</dbReference>
<evidence type="ECO:0000256" key="7">
    <source>
        <dbReference type="ARBA" id="ARBA00022771"/>
    </source>
</evidence>
<dbReference type="GO" id="GO:0008270">
    <property type="term" value="F:zinc ion binding"/>
    <property type="evidence" value="ECO:0007669"/>
    <property type="project" value="UniProtKB-KW"/>
</dbReference>
<feature type="compositionally biased region" description="Pro residues" evidence="13">
    <location>
        <begin position="201"/>
        <end position="215"/>
    </location>
</feature>
<comment type="catalytic activity">
    <reaction evidence="1">
        <text>S-ubiquitinyl-[E2 ubiquitin-conjugating enzyme]-L-cysteine + [acceptor protein]-L-lysine = [E2 ubiquitin-conjugating enzyme]-L-cysteine + N(6)-ubiquitinyl-[acceptor protein]-L-lysine.</text>
        <dbReference type="EC" id="2.3.2.27"/>
    </reaction>
</comment>
<accession>A0A6P7J746</accession>
<sequence>MEGSDSVDQSGSDQPESQRRRLLDRLDREEAFYQFVNNLSDEDYRLMRDNNLLGTPGEVTEDELFNRLQQIKDGPEQPTNNPSTESAENPVEPPENPEDPAGGDSLLDWLNTVRRTGNTTRTGHRGNQSWRAVSQTNPNSGDFRFSLEISVNRNLAEQQAAAEGEQEPPEQPPEAPEVVASAEPEPELEEVFSPEVVGNPPSSPAAPVVQPPLCPSPRRGQRRARSRSPEPRRTRTRLARSRSPLNLDQLDGLSYPRHNYSSQSPSSSTNATPVPPVEGSSRTRQHVLSRPSPAVDVDVQPPRVSAEPAPEAQNVGSQEGETAGAEGGAGGRRPPTIMLDLQVRRVRPGEYRQRDSIASRTRSRSQNSNNTFLYETERGGFRRTFSRSERAGVRTYVSTIRIPIRRISDAGLGEATSMALQSMIRQIMTGFGELGYLMDSDSDSSDSNRGANTSMDLETLNSPEATTADASSADVEEQPFAAGVRARTSESDMDLSPDTPATGGRARPRPPISLEEPSSLPFLRLAHFFLLNDDDEEQPQGLTKEQIDNLSMRSFGESDALKTCSVCITEYAEGNKLRKLPCSHEYHVHCIDRWLSENSTCPICRRAVLVSANRESVV</sequence>
<feature type="region of interest" description="Disordered" evidence="13">
    <location>
        <begin position="156"/>
        <end position="371"/>
    </location>
</feature>
<evidence type="ECO:0000256" key="13">
    <source>
        <dbReference type="SAM" id="MobiDB-lite"/>
    </source>
</evidence>
<feature type="compositionally biased region" description="Low complexity" evidence="13">
    <location>
        <begin position="1"/>
        <end position="14"/>
    </location>
</feature>
<evidence type="ECO:0000256" key="9">
    <source>
        <dbReference type="ARBA" id="ARBA00022833"/>
    </source>
</evidence>
<dbReference type="InterPro" id="IPR051834">
    <property type="entry name" value="RING_finger_E3_ligase"/>
</dbReference>
<reference evidence="16 17" key="1">
    <citation type="submission" date="2025-04" db="UniProtKB">
        <authorList>
            <consortium name="RefSeq"/>
        </authorList>
    </citation>
    <scope>IDENTIFICATION</scope>
</reference>
<keyword evidence="9" id="KW-0862">Zinc</keyword>
<keyword evidence="8" id="KW-0833">Ubl conjugation pathway</keyword>
<feature type="compositionally biased region" description="Polar residues" evidence="13">
    <location>
        <begin position="128"/>
        <end position="140"/>
    </location>
</feature>
<gene>
    <name evidence="16 17" type="primary">rlim</name>
</gene>
<dbReference type="GeneID" id="114442795"/>
<keyword evidence="7 12" id="KW-0863">Zinc-finger</keyword>
<dbReference type="Pfam" id="PF25914">
    <property type="entry name" value="RNF6_N"/>
    <property type="match status" value="1"/>
</dbReference>